<gene>
    <name evidence="1" type="ORF">CHC_T00010291001</name>
</gene>
<dbReference type="GeneID" id="17324416"/>
<proteinExistence type="predicted"/>
<dbReference type="EMBL" id="HG001807">
    <property type="protein sequence ID" value="CDF36890.1"/>
    <property type="molecule type" value="Genomic_DNA"/>
</dbReference>
<organism evidence="1 2">
    <name type="scientific">Chondrus crispus</name>
    <name type="common">Carrageen Irish moss</name>
    <name type="synonym">Polymorpha crispa</name>
    <dbReference type="NCBI Taxonomy" id="2769"/>
    <lineage>
        <taxon>Eukaryota</taxon>
        <taxon>Rhodophyta</taxon>
        <taxon>Florideophyceae</taxon>
        <taxon>Rhodymeniophycidae</taxon>
        <taxon>Gigartinales</taxon>
        <taxon>Gigartinaceae</taxon>
        <taxon>Chondrus</taxon>
    </lineage>
</organism>
<dbReference type="AlphaFoldDB" id="R7QHI3"/>
<sequence>MALGPGVGGGWGDACEQARDSCEGRTGDGVVSWREGGERLRLWVAKRNLSIVLYDLEDSRIKRPVTIAIPAAASKLPRDACIPTVTLFPAQPFLTFQHRRHRLLRYASPTRVLLNLPPRPP</sequence>
<dbReference type="Proteomes" id="UP000012073">
    <property type="component" value="Unassembled WGS sequence"/>
</dbReference>
<reference evidence="2" key="1">
    <citation type="journal article" date="2013" name="Proc. Natl. Acad. Sci. U.S.A.">
        <title>Genome structure and metabolic features in the red seaweed Chondrus crispus shed light on evolution of the Archaeplastida.</title>
        <authorList>
            <person name="Collen J."/>
            <person name="Porcel B."/>
            <person name="Carre W."/>
            <person name="Ball S.G."/>
            <person name="Chaparro C."/>
            <person name="Tonon T."/>
            <person name="Barbeyron T."/>
            <person name="Michel G."/>
            <person name="Noel B."/>
            <person name="Valentin K."/>
            <person name="Elias M."/>
            <person name="Artiguenave F."/>
            <person name="Arun A."/>
            <person name="Aury J.M."/>
            <person name="Barbosa-Neto J.F."/>
            <person name="Bothwell J.H."/>
            <person name="Bouget F.Y."/>
            <person name="Brillet L."/>
            <person name="Cabello-Hurtado F."/>
            <person name="Capella-Gutierrez S."/>
            <person name="Charrier B."/>
            <person name="Cladiere L."/>
            <person name="Cock J.M."/>
            <person name="Coelho S.M."/>
            <person name="Colleoni C."/>
            <person name="Czjzek M."/>
            <person name="Da Silva C."/>
            <person name="Delage L."/>
            <person name="Denoeud F."/>
            <person name="Deschamps P."/>
            <person name="Dittami S.M."/>
            <person name="Gabaldon T."/>
            <person name="Gachon C.M."/>
            <person name="Groisillier A."/>
            <person name="Herve C."/>
            <person name="Jabbari K."/>
            <person name="Katinka M."/>
            <person name="Kloareg B."/>
            <person name="Kowalczyk N."/>
            <person name="Labadie K."/>
            <person name="Leblanc C."/>
            <person name="Lopez P.J."/>
            <person name="McLachlan D.H."/>
            <person name="Meslet-Cladiere L."/>
            <person name="Moustafa A."/>
            <person name="Nehr Z."/>
            <person name="Nyvall Collen P."/>
            <person name="Panaud O."/>
            <person name="Partensky F."/>
            <person name="Poulain J."/>
            <person name="Rensing S.A."/>
            <person name="Rousvoal S."/>
            <person name="Samson G."/>
            <person name="Symeonidi A."/>
            <person name="Weissenbach J."/>
            <person name="Zambounis A."/>
            <person name="Wincker P."/>
            <person name="Boyen C."/>
        </authorList>
    </citation>
    <scope>NUCLEOTIDE SEQUENCE [LARGE SCALE GENOMIC DNA]</scope>
    <source>
        <strain evidence="2">cv. Stackhouse</strain>
    </source>
</reference>
<evidence type="ECO:0000313" key="2">
    <source>
        <dbReference type="Proteomes" id="UP000012073"/>
    </source>
</evidence>
<dbReference type="KEGG" id="ccp:CHC_T00010291001"/>
<name>R7QHI3_CHOCR</name>
<accession>R7QHI3</accession>
<dbReference type="RefSeq" id="XP_005716709.1">
    <property type="nucleotide sequence ID" value="XM_005716652.1"/>
</dbReference>
<keyword evidence="2" id="KW-1185">Reference proteome</keyword>
<protein>
    <submittedName>
        <fullName evidence="1">Uncharacterized protein</fullName>
    </submittedName>
</protein>
<dbReference type="Gramene" id="CDF36890">
    <property type="protein sequence ID" value="CDF36890"/>
    <property type="gene ID" value="CHC_T00010291001"/>
</dbReference>
<evidence type="ECO:0000313" key="1">
    <source>
        <dbReference type="EMBL" id="CDF36890.1"/>
    </source>
</evidence>